<sequence>MYSSSESRGRFATPTSSGFVADRSSVTRASAVSRAAWWPSLVAWKTRRDFAAAGASGTWTSPRLSSLVSR</sequence>
<organism evidence="1 2">
    <name type="scientific">Actinoalloteichus caeruleus DSM 43889</name>
    <dbReference type="NCBI Taxonomy" id="1120930"/>
    <lineage>
        <taxon>Bacteria</taxon>
        <taxon>Bacillati</taxon>
        <taxon>Actinomycetota</taxon>
        <taxon>Actinomycetes</taxon>
        <taxon>Pseudonocardiales</taxon>
        <taxon>Pseudonocardiaceae</taxon>
        <taxon>Actinoalloteichus</taxon>
        <taxon>Actinoalloteichus cyanogriseus</taxon>
    </lineage>
</organism>
<dbReference type="Proteomes" id="UP000791080">
    <property type="component" value="Unassembled WGS sequence"/>
</dbReference>
<gene>
    <name evidence="1" type="ORF">G443_004599</name>
</gene>
<accession>A0ABT1JP89</accession>
<comment type="caution">
    <text evidence="1">The sequence shown here is derived from an EMBL/GenBank/DDBJ whole genome shotgun (WGS) entry which is preliminary data.</text>
</comment>
<name>A0ABT1JP89_ACTCY</name>
<proteinExistence type="predicted"/>
<keyword evidence="2" id="KW-1185">Reference proteome</keyword>
<protein>
    <submittedName>
        <fullName evidence="1">Uncharacterized protein</fullName>
    </submittedName>
</protein>
<reference evidence="1 2" key="2">
    <citation type="submission" date="2022-06" db="EMBL/GenBank/DDBJ databases">
        <title>Genomic Encyclopedia of Type Strains, Phase I: the one thousand microbial genomes (KMG-I) project.</title>
        <authorList>
            <person name="Kyrpides N."/>
        </authorList>
    </citation>
    <scope>NUCLEOTIDE SEQUENCE [LARGE SCALE GENOMIC DNA]</scope>
    <source>
        <strain evidence="1 2">DSM 43889</strain>
    </source>
</reference>
<reference evidence="1 2" key="1">
    <citation type="submission" date="2013-07" db="EMBL/GenBank/DDBJ databases">
        <authorList>
            <consortium name="DOE Joint Genome Institute"/>
            <person name="Reeve W."/>
            <person name="Huntemann M."/>
            <person name="Han J."/>
            <person name="Chen A."/>
            <person name="Kyrpides N."/>
            <person name="Mavromatis K."/>
            <person name="Markowitz V."/>
            <person name="Palaniappan K."/>
            <person name="Ivanova N."/>
            <person name="Schaumberg A."/>
            <person name="Pati A."/>
            <person name="Liolios K."/>
            <person name="Nordberg H.P."/>
            <person name="Cantor M.N."/>
            <person name="Hua S.X."/>
            <person name="Woyke T."/>
        </authorList>
    </citation>
    <scope>NUCLEOTIDE SEQUENCE [LARGE SCALE GENOMIC DNA]</scope>
    <source>
        <strain evidence="1 2">DSM 43889</strain>
    </source>
</reference>
<dbReference type="EMBL" id="AUBJ02000001">
    <property type="protein sequence ID" value="MCP2334329.1"/>
    <property type="molecule type" value="Genomic_DNA"/>
</dbReference>
<evidence type="ECO:0000313" key="2">
    <source>
        <dbReference type="Proteomes" id="UP000791080"/>
    </source>
</evidence>
<evidence type="ECO:0000313" key="1">
    <source>
        <dbReference type="EMBL" id="MCP2334329.1"/>
    </source>
</evidence>